<dbReference type="PANTHER" id="PTHR42760">
    <property type="entry name" value="SHORT-CHAIN DEHYDROGENASES/REDUCTASES FAMILY MEMBER"/>
    <property type="match status" value="1"/>
</dbReference>
<dbReference type="GO" id="GO:0016616">
    <property type="term" value="F:oxidoreductase activity, acting on the CH-OH group of donors, NAD or NADP as acceptor"/>
    <property type="evidence" value="ECO:0007669"/>
    <property type="project" value="TreeGrafter"/>
</dbReference>
<sequence length="262" mass="27121">MIQSIRSSLAFPSLGGRVAAITGGSRGLGLAMALALVENEVSVIIGSPSNEANHAALKKIEVFEGQAVCQFLDVTKRESCEAFVQSAIEHFGQLDIMLCNAGVSISETAFETSQQTWAKTIGVDLDGVFNSSVAAARKMTTQPSGGSIVVTSSNASLVGFNGLSAYGAAKGGVNQLVRSLALEWGQHNIRVNAVAPGWTDHRMEGNDHSVNTAAAEAAIARTPLKRFGTAEEIVAAALFLASDCASFITGTVLVVDGGYTSG</sequence>
<dbReference type="FunFam" id="3.40.50.720:FF:000084">
    <property type="entry name" value="Short-chain dehydrogenase reductase"/>
    <property type="match status" value="1"/>
</dbReference>
<accession>A0A330HU63</accession>
<dbReference type="PROSITE" id="PS00061">
    <property type="entry name" value="ADH_SHORT"/>
    <property type="match status" value="1"/>
</dbReference>
<name>A0A330HU63_9HYPH</name>
<reference evidence="3" key="1">
    <citation type="submission" date="2018-06" db="EMBL/GenBank/DDBJ databases">
        <authorList>
            <person name="Helene L.C."/>
            <person name="Dall'Agnol R."/>
            <person name="Delamuta J.R."/>
            <person name="Hungria M."/>
        </authorList>
    </citation>
    <scope>NUCLEOTIDE SEQUENCE [LARGE SCALE GENOMIC DNA]</scope>
    <source>
        <strain evidence="3">AC99b</strain>
    </source>
</reference>
<dbReference type="EMBL" id="QMBP01000002">
    <property type="protein sequence ID" value="RAZ91743.1"/>
    <property type="molecule type" value="Genomic_DNA"/>
</dbReference>
<comment type="similarity">
    <text evidence="1">Belongs to the short-chain dehydrogenases/reductases (SDR) family.</text>
</comment>
<dbReference type="Pfam" id="PF13561">
    <property type="entry name" value="adh_short_C2"/>
    <property type="match status" value="1"/>
</dbReference>
<reference evidence="2 3" key="2">
    <citation type="submission" date="2018-07" db="EMBL/GenBank/DDBJ databases">
        <title>Diversity of Mesorhizobium strains in Brazil.</title>
        <authorList>
            <person name="Helene L.C.F."/>
            <person name="Dall'Agnol R."/>
            <person name="Delamuta J.R.M."/>
            <person name="Hungria M."/>
        </authorList>
    </citation>
    <scope>NUCLEOTIDE SEQUENCE [LARGE SCALE GENOMIC DNA]</scope>
    <source>
        <strain evidence="2 3">AC99b</strain>
    </source>
</reference>
<dbReference type="PRINTS" id="PR00081">
    <property type="entry name" value="GDHRDH"/>
</dbReference>
<dbReference type="Gene3D" id="3.40.50.720">
    <property type="entry name" value="NAD(P)-binding Rossmann-like Domain"/>
    <property type="match status" value="1"/>
</dbReference>
<dbReference type="InterPro" id="IPR036291">
    <property type="entry name" value="NAD(P)-bd_dom_sf"/>
</dbReference>
<protein>
    <submittedName>
        <fullName evidence="2">Oxidoreductase</fullName>
    </submittedName>
</protein>
<dbReference type="RefSeq" id="WP_112096027.1">
    <property type="nucleotide sequence ID" value="NZ_QMBP01000002.1"/>
</dbReference>
<dbReference type="AlphaFoldDB" id="A0A330HU63"/>
<dbReference type="SUPFAM" id="SSF51735">
    <property type="entry name" value="NAD(P)-binding Rossmann-fold domains"/>
    <property type="match status" value="1"/>
</dbReference>
<evidence type="ECO:0000256" key="1">
    <source>
        <dbReference type="ARBA" id="ARBA00006484"/>
    </source>
</evidence>
<gene>
    <name evidence="2" type="ORF">DPM33_04410</name>
</gene>
<evidence type="ECO:0000313" key="2">
    <source>
        <dbReference type="EMBL" id="RAZ91743.1"/>
    </source>
</evidence>
<comment type="caution">
    <text evidence="2">The sequence shown here is derived from an EMBL/GenBank/DDBJ whole genome shotgun (WGS) entry which is preliminary data.</text>
</comment>
<dbReference type="InterPro" id="IPR002347">
    <property type="entry name" value="SDR_fam"/>
</dbReference>
<organism evidence="2 3">
    <name type="scientific">Mesorhizobium hawassense</name>
    <dbReference type="NCBI Taxonomy" id="1209954"/>
    <lineage>
        <taxon>Bacteria</taxon>
        <taxon>Pseudomonadati</taxon>
        <taxon>Pseudomonadota</taxon>
        <taxon>Alphaproteobacteria</taxon>
        <taxon>Hyphomicrobiales</taxon>
        <taxon>Phyllobacteriaceae</taxon>
        <taxon>Mesorhizobium</taxon>
    </lineage>
</organism>
<keyword evidence="3" id="KW-1185">Reference proteome</keyword>
<proteinExistence type="inferred from homology"/>
<dbReference type="InterPro" id="IPR020904">
    <property type="entry name" value="Sc_DH/Rdtase_CS"/>
</dbReference>
<dbReference type="PRINTS" id="PR00080">
    <property type="entry name" value="SDRFAMILY"/>
</dbReference>
<evidence type="ECO:0000313" key="3">
    <source>
        <dbReference type="Proteomes" id="UP000251558"/>
    </source>
</evidence>
<dbReference type="Proteomes" id="UP000251558">
    <property type="component" value="Unassembled WGS sequence"/>
</dbReference>
<dbReference type="CDD" id="cd05233">
    <property type="entry name" value="SDR_c"/>
    <property type="match status" value="1"/>
</dbReference>
<dbReference type="OrthoDB" id="9805986at2"/>